<dbReference type="Gene3D" id="1.20.1640.10">
    <property type="entry name" value="Multidrug efflux transporter AcrB transmembrane domain"/>
    <property type="match status" value="1"/>
</dbReference>
<organism evidence="9">
    <name type="scientific">Steinernema carpocapsae</name>
    <name type="common">Entomopathogenic nematode</name>
    <dbReference type="NCBI Taxonomy" id="34508"/>
    <lineage>
        <taxon>Eukaryota</taxon>
        <taxon>Metazoa</taxon>
        <taxon>Ecdysozoa</taxon>
        <taxon>Nematoda</taxon>
        <taxon>Chromadorea</taxon>
        <taxon>Rhabditida</taxon>
        <taxon>Tylenchina</taxon>
        <taxon>Panagrolaimomorpha</taxon>
        <taxon>Strongyloidoidea</taxon>
        <taxon>Steinernematidae</taxon>
        <taxon>Steinernema</taxon>
    </lineage>
</organism>
<evidence type="ECO:0000313" key="9">
    <source>
        <dbReference type="EMBL" id="TKR92203.1"/>
    </source>
</evidence>
<comment type="subcellular location">
    <subcellularLocation>
        <location evidence="1">Membrane</location>
        <topology evidence="1">Multi-pass membrane protein</topology>
    </subcellularLocation>
</comment>
<dbReference type="PANTHER" id="PTHR10796:SF192">
    <property type="entry name" value="SSD DOMAIN-CONTAINING PROTEIN"/>
    <property type="match status" value="1"/>
</dbReference>
<reference evidence="9" key="2">
    <citation type="journal article" date="2015" name="Genome Biol.">
        <title>Comparative genomics of Steinernema reveals deeply conserved gene regulatory networks.</title>
        <authorList>
            <person name="Dillman A.R."/>
            <person name="Macchietto M."/>
            <person name="Porter C.F."/>
            <person name="Rogers A."/>
            <person name="Williams B."/>
            <person name="Antoshechkin I."/>
            <person name="Lee M.M."/>
            <person name="Goodwin Z."/>
            <person name="Lu X."/>
            <person name="Lewis E.E."/>
            <person name="Goodrich-Blair H."/>
            <person name="Stock S.P."/>
            <person name="Adams B.J."/>
            <person name="Sternberg P.W."/>
            <person name="Mortazavi A."/>
        </authorList>
    </citation>
    <scope>NUCLEOTIDE SEQUENCE [LARGE SCALE GENOMIC DNA]</scope>
    <source>
        <strain evidence="9">ALL</strain>
    </source>
</reference>
<dbReference type="PROSITE" id="PS50156">
    <property type="entry name" value="SSD"/>
    <property type="match status" value="1"/>
</dbReference>
<proteinExistence type="inferred from homology"/>
<comment type="caution">
    <text evidence="9">The sequence shown here is derived from an EMBL/GenBank/DDBJ whole genome shotgun (WGS) entry which is preliminary data.</text>
</comment>
<evidence type="ECO:0000256" key="4">
    <source>
        <dbReference type="ARBA" id="ARBA00022989"/>
    </source>
</evidence>
<name>A0A4U5P8C1_STECR</name>
<dbReference type="AlphaFoldDB" id="A0A4U5P8C1"/>
<feature type="transmembrane region" description="Helical" evidence="7">
    <location>
        <begin position="68"/>
        <end position="92"/>
    </location>
</feature>
<keyword evidence="6" id="KW-0325">Glycoprotein</keyword>
<keyword evidence="3 7" id="KW-0812">Transmembrane</keyword>
<comment type="similarity">
    <text evidence="2">Belongs to the patched family.</text>
</comment>
<evidence type="ECO:0000256" key="2">
    <source>
        <dbReference type="ARBA" id="ARBA00005585"/>
    </source>
</evidence>
<dbReference type="OrthoDB" id="6510177at2759"/>
<accession>A0A4U5P8C1</accession>
<dbReference type="GO" id="GO:0006897">
    <property type="term" value="P:endocytosis"/>
    <property type="evidence" value="ECO:0007669"/>
    <property type="project" value="TreeGrafter"/>
</dbReference>
<dbReference type="GO" id="GO:0005886">
    <property type="term" value="C:plasma membrane"/>
    <property type="evidence" value="ECO:0007669"/>
    <property type="project" value="TreeGrafter"/>
</dbReference>
<dbReference type="InterPro" id="IPR003392">
    <property type="entry name" value="PTHD_SSD"/>
</dbReference>
<evidence type="ECO:0000259" key="8">
    <source>
        <dbReference type="PROSITE" id="PS50156"/>
    </source>
</evidence>
<dbReference type="InterPro" id="IPR051697">
    <property type="entry name" value="Patched_domain-protein"/>
</dbReference>
<dbReference type="GO" id="GO:0018996">
    <property type="term" value="P:molting cycle, collagen and cuticulin-based cuticle"/>
    <property type="evidence" value="ECO:0007669"/>
    <property type="project" value="TreeGrafter"/>
</dbReference>
<dbReference type="InterPro" id="IPR000731">
    <property type="entry name" value="SSD"/>
</dbReference>
<keyword evidence="4 7" id="KW-1133">Transmembrane helix</keyword>
<protein>
    <recommendedName>
        <fullName evidence="8">SSD domain-containing protein</fullName>
    </recommendedName>
</protein>
<evidence type="ECO:0000256" key="7">
    <source>
        <dbReference type="SAM" id="Phobius"/>
    </source>
</evidence>
<feature type="domain" description="SSD" evidence="8">
    <location>
        <begin position="29"/>
        <end position="163"/>
    </location>
</feature>
<dbReference type="STRING" id="34508.A0A4U5P8C1"/>
<feature type="transmembrane region" description="Helical" evidence="7">
    <location>
        <begin position="35"/>
        <end position="56"/>
    </location>
</feature>
<reference evidence="9" key="3">
    <citation type="journal article" date="2019" name="G3 (Bethesda)">
        <title>Hybrid Assembly of the Genome of the Entomopathogenic Nematode Steinernema carpocapsae Identifies the X-Chromosome.</title>
        <authorList>
            <person name="Serra L."/>
            <person name="Macchietto M."/>
            <person name="Macias-Munoz A."/>
            <person name="McGill C.J."/>
            <person name="Rodriguez I.M."/>
            <person name="Rodriguez B."/>
            <person name="Murad R."/>
            <person name="Mortazavi A."/>
        </authorList>
    </citation>
    <scope>NUCLEOTIDE SEQUENCE</scope>
    <source>
        <strain evidence="9">ALL</strain>
    </source>
</reference>
<evidence type="ECO:0000256" key="5">
    <source>
        <dbReference type="ARBA" id="ARBA00023136"/>
    </source>
</evidence>
<feature type="transmembrane region" description="Helical" evidence="7">
    <location>
        <begin position="98"/>
        <end position="121"/>
    </location>
</feature>
<sequence>MQSYPDDPYISITYLHSQTLPEELKKNADSLVPRFILTFTILVVFSVFCSLSTIDGTLYIDWVLSKPILAVFGVVNAGMGIATSIGFLNLAGVPYCDIVGVMPFLVVAVGIDNMFLMVAAVRHTNRALETKVRIGECMSDAAVSMLITSLTDAFSFGVGTITT</sequence>
<dbReference type="PANTHER" id="PTHR10796">
    <property type="entry name" value="PATCHED-RELATED"/>
    <property type="match status" value="1"/>
</dbReference>
<dbReference type="GO" id="GO:0030659">
    <property type="term" value="C:cytoplasmic vesicle membrane"/>
    <property type="evidence" value="ECO:0007669"/>
    <property type="project" value="TreeGrafter"/>
</dbReference>
<dbReference type="SUPFAM" id="SSF82866">
    <property type="entry name" value="Multidrug efflux transporter AcrB transmembrane domain"/>
    <property type="match status" value="1"/>
</dbReference>
<reference evidence="9" key="1">
    <citation type="submission" date="2013-11" db="EMBL/GenBank/DDBJ databases">
        <authorList>
            <person name="Sternberg P."/>
            <person name="Dillman A."/>
            <person name="Macchietto M."/>
        </authorList>
    </citation>
    <scope>NUCLEOTIDE SEQUENCE</scope>
    <source>
        <strain evidence="9">ALL</strain>
    </source>
</reference>
<evidence type="ECO:0000256" key="6">
    <source>
        <dbReference type="ARBA" id="ARBA00023180"/>
    </source>
</evidence>
<gene>
    <name evidence="9" type="ORF">L596_006901</name>
</gene>
<dbReference type="Pfam" id="PF02460">
    <property type="entry name" value="Patched"/>
    <property type="match status" value="1"/>
</dbReference>
<dbReference type="EMBL" id="AZBU02000002">
    <property type="protein sequence ID" value="TKR92203.1"/>
    <property type="molecule type" value="Genomic_DNA"/>
</dbReference>
<evidence type="ECO:0000256" key="1">
    <source>
        <dbReference type="ARBA" id="ARBA00004141"/>
    </source>
</evidence>
<evidence type="ECO:0000256" key="3">
    <source>
        <dbReference type="ARBA" id="ARBA00022692"/>
    </source>
</evidence>
<keyword evidence="5 7" id="KW-0472">Membrane</keyword>